<reference evidence="1 2" key="2">
    <citation type="submission" date="2018-11" db="EMBL/GenBank/DDBJ databases">
        <authorList>
            <consortium name="Pathogen Informatics"/>
        </authorList>
    </citation>
    <scope>NUCLEOTIDE SEQUENCE [LARGE SCALE GENOMIC DNA]</scope>
</reference>
<dbReference type="OrthoDB" id="10636740at2759"/>
<evidence type="ECO:0000313" key="2">
    <source>
        <dbReference type="Proteomes" id="UP000282613"/>
    </source>
</evidence>
<organism evidence="3">
    <name type="scientific">Taenia asiatica</name>
    <name type="common">Asian tapeworm</name>
    <dbReference type="NCBI Taxonomy" id="60517"/>
    <lineage>
        <taxon>Eukaryota</taxon>
        <taxon>Metazoa</taxon>
        <taxon>Spiralia</taxon>
        <taxon>Lophotrochozoa</taxon>
        <taxon>Platyhelminthes</taxon>
        <taxon>Cestoda</taxon>
        <taxon>Eucestoda</taxon>
        <taxon>Cyclophyllidea</taxon>
        <taxon>Taeniidae</taxon>
        <taxon>Taenia</taxon>
    </lineage>
</organism>
<gene>
    <name evidence="1" type="ORF">TASK_LOCUS10329</name>
</gene>
<dbReference type="EMBL" id="UYRS01023120">
    <property type="protein sequence ID" value="VDK52147.1"/>
    <property type="molecule type" value="Genomic_DNA"/>
</dbReference>
<reference evidence="3" key="1">
    <citation type="submission" date="2017-02" db="UniProtKB">
        <authorList>
            <consortium name="WormBaseParasite"/>
        </authorList>
    </citation>
    <scope>IDENTIFICATION</scope>
</reference>
<sequence>MTEVLTNINGVLAGSLHEVLVPGGSILQANFSTGNFIRFCRVVTWDLSNDHKACGEGSISIPNITNLQNYEDVVIRNMPAGGATNSDVEFGEQEVQLPEPIVAVDGTFVHQLLIMHRFEVDQEEAAFVFQ</sequence>
<proteinExistence type="predicted"/>
<evidence type="ECO:0000313" key="3">
    <source>
        <dbReference type="WBParaSite" id="TASK_0001032801-mRNA-1"/>
    </source>
</evidence>
<dbReference type="Proteomes" id="UP000282613">
    <property type="component" value="Unassembled WGS sequence"/>
</dbReference>
<protein>
    <submittedName>
        <fullName evidence="3">ZP domain-containing protein</fullName>
    </submittedName>
</protein>
<dbReference type="STRING" id="60517.A0A0R3WHI5"/>
<accession>A0A0R3WHI5</accession>
<name>A0A0R3WHI5_TAEAS</name>
<dbReference type="AlphaFoldDB" id="A0A0R3WHI5"/>
<evidence type="ECO:0000313" key="1">
    <source>
        <dbReference type="EMBL" id="VDK52147.1"/>
    </source>
</evidence>
<keyword evidence="2" id="KW-1185">Reference proteome</keyword>
<dbReference type="WBParaSite" id="TASK_0001032801-mRNA-1">
    <property type="protein sequence ID" value="TASK_0001032801-mRNA-1"/>
    <property type="gene ID" value="TASK_0001032801"/>
</dbReference>